<dbReference type="RefSeq" id="WP_270151935.1">
    <property type="nucleotide sequence ID" value="NZ_CP115453.1"/>
</dbReference>
<sequence>MTTMMPPPQINGFTRTDARAVSKAAAAEAKARADAMAADALAKAGQASHQAVINGLEAEEARQKLRLAQAKADAQIGQIQDGVKEKKTKARREAWARRRQALAGQAPLIVASVLVAALVVISVYFAWDGQAAGFRDKMHAAANLVPMVTEGVTWTMAALAFYAHVKGRPTLKYRLVTALAAIVAAALNYQHHKAEGTGEVYAIASLSGVFVWELFLSLLMKAKEGRPMAEVRADLARTLAHPVIALAAWRIRAIAHGSITADAAWAEAWDQYHAPTLGVTARRERRRRKNRARLQDAMLADTGLPETADDTDTNVTDTEDVTELGVYTDEPAAPARASALWLPGLDGWVEPTVKPTAKPDVHAPKPQVNTPIPPTEKAPEKGPGRAPVRRQSAIARAAARHTAKKAQKDADALAAKRDKARADIAALLNRGEKPSPAALGKAYGLSPDWGSKQIKAVESDPTAYGVTA</sequence>
<feature type="transmembrane region" description="Helical" evidence="3">
    <location>
        <begin position="173"/>
        <end position="189"/>
    </location>
</feature>
<evidence type="ECO:0000256" key="3">
    <source>
        <dbReference type="SAM" id="Phobius"/>
    </source>
</evidence>
<evidence type="ECO:0000256" key="1">
    <source>
        <dbReference type="SAM" id="Coils"/>
    </source>
</evidence>
<dbReference type="Proteomes" id="UP001212821">
    <property type="component" value="Plasmid punmamed4"/>
</dbReference>
<accession>A0ABY7QH97</accession>
<protein>
    <submittedName>
        <fullName evidence="4">DUF2637 domain-containing protein</fullName>
    </submittedName>
</protein>
<reference evidence="4 5" key="1">
    <citation type="submission" date="2022-12" db="EMBL/GenBank/DDBJ databases">
        <title>HUAS 3-15.</title>
        <authorList>
            <person name="Mo P."/>
        </authorList>
    </citation>
    <scope>NUCLEOTIDE SEQUENCE [LARGE SCALE GENOMIC DNA]</scope>
    <source>
        <strain evidence="4 5">HUAS 3-15</strain>
        <plasmid evidence="4 5">punmamed4</plasmid>
    </source>
</reference>
<keyword evidence="3" id="KW-0472">Membrane</keyword>
<proteinExistence type="predicted"/>
<evidence type="ECO:0000256" key="2">
    <source>
        <dbReference type="SAM" id="MobiDB-lite"/>
    </source>
</evidence>
<feature type="transmembrane region" description="Helical" evidence="3">
    <location>
        <begin position="139"/>
        <end position="161"/>
    </location>
</feature>
<keyword evidence="4" id="KW-0614">Plasmid</keyword>
<keyword evidence="3" id="KW-1133">Transmembrane helix</keyword>
<evidence type="ECO:0000313" key="4">
    <source>
        <dbReference type="EMBL" id="WBP92188.1"/>
    </source>
</evidence>
<organism evidence="4 5">
    <name type="scientific">Kitasatospora cathayae</name>
    <dbReference type="NCBI Taxonomy" id="3004092"/>
    <lineage>
        <taxon>Bacteria</taxon>
        <taxon>Bacillati</taxon>
        <taxon>Actinomycetota</taxon>
        <taxon>Actinomycetes</taxon>
        <taxon>Kitasatosporales</taxon>
        <taxon>Streptomycetaceae</taxon>
        <taxon>Kitasatospora</taxon>
    </lineage>
</organism>
<gene>
    <name evidence="4" type="ORF">O1G21_40990</name>
</gene>
<name>A0ABY7QH97_9ACTN</name>
<geneLocation type="plasmid" evidence="4 5">
    <name>punmamed4</name>
</geneLocation>
<keyword evidence="5" id="KW-1185">Reference proteome</keyword>
<dbReference type="Pfam" id="PF10935">
    <property type="entry name" value="DUF2637"/>
    <property type="match status" value="1"/>
</dbReference>
<feature type="transmembrane region" description="Helical" evidence="3">
    <location>
        <begin position="106"/>
        <end position="127"/>
    </location>
</feature>
<dbReference type="EMBL" id="CP115453">
    <property type="protein sequence ID" value="WBP92188.1"/>
    <property type="molecule type" value="Genomic_DNA"/>
</dbReference>
<dbReference type="InterPro" id="IPR021235">
    <property type="entry name" value="DUF2637"/>
</dbReference>
<feature type="region of interest" description="Disordered" evidence="2">
    <location>
        <begin position="353"/>
        <end position="390"/>
    </location>
</feature>
<evidence type="ECO:0000313" key="5">
    <source>
        <dbReference type="Proteomes" id="UP001212821"/>
    </source>
</evidence>
<keyword evidence="3" id="KW-0812">Transmembrane</keyword>
<feature type="transmembrane region" description="Helical" evidence="3">
    <location>
        <begin position="201"/>
        <end position="220"/>
    </location>
</feature>
<keyword evidence="1" id="KW-0175">Coiled coil</keyword>
<feature type="coiled-coil region" evidence="1">
    <location>
        <begin position="403"/>
        <end position="430"/>
    </location>
</feature>